<reference evidence="9 10" key="1">
    <citation type="journal article" date="2017" name="Plant Biotechnol. J.">
        <title>A comprehensive draft genome sequence for lupin (Lupinus angustifolius), an emerging health food: insights into plant-microbe interactions and legume evolution.</title>
        <authorList>
            <person name="Hane J.K."/>
            <person name="Ming Y."/>
            <person name="Kamphuis L.G."/>
            <person name="Nelson M.N."/>
            <person name="Garg G."/>
            <person name="Atkins C.A."/>
            <person name="Bayer P.E."/>
            <person name="Bravo A."/>
            <person name="Bringans S."/>
            <person name="Cannon S."/>
            <person name="Edwards D."/>
            <person name="Foley R."/>
            <person name="Gao L.L."/>
            <person name="Harrison M.J."/>
            <person name="Huang W."/>
            <person name="Hurgobin B."/>
            <person name="Li S."/>
            <person name="Liu C.W."/>
            <person name="McGrath A."/>
            <person name="Morahan G."/>
            <person name="Murray J."/>
            <person name="Weller J."/>
            <person name="Jian J."/>
            <person name="Singh K.B."/>
        </authorList>
    </citation>
    <scope>NUCLEOTIDE SEQUENCE [LARGE SCALE GENOMIC DNA]</scope>
    <source>
        <strain evidence="10">cv. Tanjil</strain>
        <tissue evidence="9">Whole plant</tissue>
    </source>
</reference>
<organism evidence="9 10">
    <name type="scientific">Lupinus angustifolius</name>
    <name type="common">Narrow-leaved blue lupine</name>
    <dbReference type="NCBI Taxonomy" id="3871"/>
    <lineage>
        <taxon>Eukaryota</taxon>
        <taxon>Viridiplantae</taxon>
        <taxon>Streptophyta</taxon>
        <taxon>Embryophyta</taxon>
        <taxon>Tracheophyta</taxon>
        <taxon>Spermatophyta</taxon>
        <taxon>Magnoliopsida</taxon>
        <taxon>eudicotyledons</taxon>
        <taxon>Gunneridae</taxon>
        <taxon>Pentapetalae</taxon>
        <taxon>rosids</taxon>
        <taxon>fabids</taxon>
        <taxon>Fabales</taxon>
        <taxon>Fabaceae</taxon>
        <taxon>Papilionoideae</taxon>
        <taxon>50 kb inversion clade</taxon>
        <taxon>genistoids sensu lato</taxon>
        <taxon>core genistoids</taxon>
        <taxon>Genisteae</taxon>
        <taxon>Lupinus</taxon>
    </lineage>
</organism>
<dbReference type="GO" id="GO:0009873">
    <property type="term" value="P:ethylene-activated signaling pathway"/>
    <property type="evidence" value="ECO:0007669"/>
    <property type="project" value="InterPro"/>
</dbReference>
<keyword evidence="3" id="KW-0238">DNA-binding</keyword>
<dbReference type="FunFam" id="3.30.730.10:FF:000001">
    <property type="entry name" value="Ethylene-responsive transcription factor 2"/>
    <property type="match status" value="1"/>
</dbReference>
<dbReference type="Proteomes" id="UP000188354">
    <property type="component" value="Chromosome LG08"/>
</dbReference>
<dbReference type="InterPro" id="IPR036955">
    <property type="entry name" value="AP2/ERF_dom_sf"/>
</dbReference>
<evidence type="ECO:0000256" key="7">
    <source>
        <dbReference type="SAM" id="MobiDB-lite"/>
    </source>
</evidence>
<evidence type="ECO:0000256" key="6">
    <source>
        <dbReference type="ARBA" id="ARBA00024343"/>
    </source>
</evidence>
<dbReference type="InterPro" id="IPR044808">
    <property type="entry name" value="ERF_plant"/>
</dbReference>
<evidence type="ECO:0000256" key="4">
    <source>
        <dbReference type="ARBA" id="ARBA00023163"/>
    </source>
</evidence>
<dbReference type="EMBL" id="CM007368">
    <property type="protein sequence ID" value="OIW07319.1"/>
    <property type="molecule type" value="Genomic_DNA"/>
</dbReference>
<feature type="compositionally biased region" description="Low complexity" evidence="7">
    <location>
        <begin position="277"/>
        <end position="292"/>
    </location>
</feature>
<evidence type="ECO:0000256" key="1">
    <source>
        <dbReference type="ARBA" id="ARBA00004123"/>
    </source>
</evidence>
<dbReference type="OMA" id="VTKKPHY"/>
<feature type="region of interest" description="Disordered" evidence="7">
    <location>
        <begin position="29"/>
        <end position="50"/>
    </location>
</feature>
<dbReference type="PANTHER" id="PTHR31190:SF167">
    <property type="entry name" value="ETHYLENE-RESPONSIVE TRANSCRIPTION FACTOR ERF112"/>
    <property type="match status" value="1"/>
</dbReference>
<feature type="region of interest" description="Disordered" evidence="7">
    <location>
        <begin position="277"/>
        <end position="305"/>
    </location>
</feature>
<dbReference type="STRING" id="3871.A0A1J7H383"/>
<dbReference type="GO" id="GO:0005634">
    <property type="term" value="C:nucleus"/>
    <property type="evidence" value="ECO:0007669"/>
    <property type="project" value="UniProtKB-SubCell"/>
</dbReference>
<evidence type="ECO:0000256" key="3">
    <source>
        <dbReference type="ARBA" id="ARBA00023125"/>
    </source>
</evidence>
<keyword evidence="10" id="KW-1185">Reference proteome</keyword>
<dbReference type="Gene3D" id="3.30.730.10">
    <property type="entry name" value="AP2/ERF domain"/>
    <property type="match status" value="1"/>
</dbReference>
<comment type="subcellular location">
    <subcellularLocation>
        <location evidence="1">Nucleus</location>
    </subcellularLocation>
</comment>
<evidence type="ECO:0000259" key="8">
    <source>
        <dbReference type="PROSITE" id="PS51032"/>
    </source>
</evidence>
<sequence length="305" mass="34362">MTICNIAFISIITKLRNISIKHKQVKVDPRKHGKLPLSSQTSEAEEKDDVTNEFDDYGSSWYSETDMSAMVSTVAQVMGNSTNQNQHVSQIITFPVSASMVNQDYAHSYPSQPLLEQDVTKKPHYRGVRQRPWGKWAAEIRDPKKAARVWLGTFETAEDAAIAYDKAAIKFKGTKAKLNFPHIVQGNPNVLPFHAASTTTTSAIPIEQTTATTSFNNVYPNSLSTHDYVDQQVFPNLFQYAQILSSNDAELSYYTNHLFNQQQQSFNSQFSATNLSSSSSSLSSFYNQQQQQNDDEEERHHHPGQ</sequence>
<dbReference type="PROSITE" id="PS51032">
    <property type="entry name" value="AP2_ERF"/>
    <property type="match status" value="1"/>
</dbReference>
<dbReference type="Gramene" id="OIW07319">
    <property type="protein sequence ID" value="OIW07319"/>
    <property type="gene ID" value="TanjilG_11953"/>
</dbReference>
<evidence type="ECO:0000313" key="9">
    <source>
        <dbReference type="EMBL" id="OIW07319.1"/>
    </source>
</evidence>
<comment type="similarity">
    <text evidence="6">Belongs to the AP2/ERF transcription factor family. ERF subfamily.</text>
</comment>
<dbReference type="PANTHER" id="PTHR31190">
    <property type="entry name" value="DNA-BINDING DOMAIN"/>
    <property type="match status" value="1"/>
</dbReference>
<keyword evidence="5" id="KW-0539">Nucleus</keyword>
<evidence type="ECO:0000256" key="2">
    <source>
        <dbReference type="ARBA" id="ARBA00023015"/>
    </source>
</evidence>
<feature type="domain" description="AP2/ERF" evidence="8">
    <location>
        <begin position="124"/>
        <end position="181"/>
    </location>
</feature>
<dbReference type="KEGG" id="lang:109354067"/>
<dbReference type="Pfam" id="PF00847">
    <property type="entry name" value="AP2"/>
    <property type="match status" value="1"/>
</dbReference>
<evidence type="ECO:0000313" key="10">
    <source>
        <dbReference type="Proteomes" id="UP000188354"/>
    </source>
</evidence>
<dbReference type="InterPro" id="IPR001471">
    <property type="entry name" value="AP2/ERF_dom"/>
</dbReference>
<dbReference type="InterPro" id="IPR016177">
    <property type="entry name" value="DNA-bd_dom_sf"/>
</dbReference>
<proteinExistence type="inferred from homology"/>
<dbReference type="GO" id="GO:0003700">
    <property type="term" value="F:DNA-binding transcription factor activity"/>
    <property type="evidence" value="ECO:0007669"/>
    <property type="project" value="InterPro"/>
</dbReference>
<dbReference type="AlphaFoldDB" id="A0A1J7H383"/>
<protein>
    <recommendedName>
        <fullName evidence="8">AP2/ERF domain-containing protein</fullName>
    </recommendedName>
</protein>
<gene>
    <name evidence="9" type="ORF">TanjilG_11953</name>
</gene>
<dbReference type="SUPFAM" id="SSF54171">
    <property type="entry name" value="DNA-binding domain"/>
    <property type="match status" value="1"/>
</dbReference>
<name>A0A1J7H383_LUPAN</name>
<dbReference type="OrthoDB" id="1925932at2759"/>
<evidence type="ECO:0000256" key="5">
    <source>
        <dbReference type="ARBA" id="ARBA00023242"/>
    </source>
</evidence>
<dbReference type="GO" id="GO:0003677">
    <property type="term" value="F:DNA binding"/>
    <property type="evidence" value="ECO:0007669"/>
    <property type="project" value="UniProtKB-KW"/>
</dbReference>
<keyword evidence="2" id="KW-0805">Transcription regulation</keyword>
<dbReference type="SMART" id="SM00380">
    <property type="entry name" value="AP2"/>
    <property type="match status" value="1"/>
</dbReference>
<keyword evidence="4" id="KW-0804">Transcription</keyword>
<accession>A0A1J7H383</accession>
<dbReference type="PRINTS" id="PR00367">
    <property type="entry name" value="ETHRSPELEMNT"/>
</dbReference>
<dbReference type="CDD" id="cd00018">
    <property type="entry name" value="AP2"/>
    <property type="match status" value="1"/>
</dbReference>